<organism evidence="1 2">
    <name type="scientific">Panagrolaimus sp. JU765</name>
    <dbReference type="NCBI Taxonomy" id="591449"/>
    <lineage>
        <taxon>Eukaryota</taxon>
        <taxon>Metazoa</taxon>
        <taxon>Ecdysozoa</taxon>
        <taxon>Nematoda</taxon>
        <taxon>Chromadorea</taxon>
        <taxon>Rhabditida</taxon>
        <taxon>Tylenchina</taxon>
        <taxon>Panagrolaimomorpha</taxon>
        <taxon>Panagrolaimoidea</taxon>
        <taxon>Panagrolaimidae</taxon>
        <taxon>Panagrolaimus</taxon>
    </lineage>
</organism>
<reference evidence="2" key="1">
    <citation type="submission" date="2022-11" db="UniProtKB">
        <authorList>
            <consortium name="WormBaseParasite"/>
        </authorList>
    </citation>
    <scope>IDENTIFICATION</scope>
</reference>
<proteinExistence type="predicted"/>
<name>A0AC34QUK3_9BILA</name>
<protein>
    <submittedName>
        <fullName evidence="2">Tumor susceptibility protein 101</fullName>
    </submittedName>
</protein>
<evidence type="ECO:0000313" key="2">
    <source>
        <dbReference type="WBParaSite" id="JU765_v2.g19501.t1"/>
    </source>
</evidence>
<dbReference type="Proteomes" id="UP000887576">
    <property type="component" value="Unplaced"/>
</dbReference>
<accession>A0AC34QUK3</accession>
<sequence>MVSDENLTSLLRQTRTKFEDVAKGDIKDVLRNYKDLTPKAQLHVFPDGTRRTALCLAGTLPITFKGARYHIPIALFLMDNHPYAPPFCYVCPTSNMKIRTSEQVDDKGRIFLPYLNEWQYPKYDTIGLLQVLTFAFEEKCPVFSVKNPRQTSDPNPSSRNSSSYSTGNTTPYPAGNTAPYPTSASNTPYPVGQTNFPMPVANPAPYPSFPMPNAGSADGYRAPYSAYPSAMMPSSTSYFPNIPAPPRHAYAAQVRDSLLTAIEERIMQKMRTRFGKMLEDTQRLDICLSDMRLGQRQLREHLERAEREQRELDVTLSVYNARKRDLTEIISKYTGKDAVNDVDSSIDAATPLHRQIFDNYAKDLAADDLIYQLTTAMRKKVITLQQYLTMIRQCARKKFFAVATMNKARDVAGLPMITQ</sequence>
<dbReference type="WBParaSite" id="JU765_v2.g19501.t1">
    <property type="protein sequence ID" value="JU765_v2.g19501.t1"/>
    <property type="gene ID" value="JU765_v2.g19501"/>
</dbReference>
<evidence type="ECO:0000313" key="1">
    <source>
        <dbReference type="Proteomes" id="UP000887576"/>
    </source>
</evidence>